<dbReference type="InterPro" id="IPR036058">
    <property type="entry name" value="Kazal_dom_sf"/>
</dbReference>
<feature type="domain" description="Kazal-like" evidence="5">
    <location>
        <begin position="463"/>
        <end position="516"/>
    </location>
</feature>
<dbReference type="InterPro" id="IPR039932">
    <property type="entry name" value="Spink4-like"/>
</dbReference>
<evidence type="ECO:0000313" key="6">
    <source>
        <dbReference type="EMBL" id="CAB3227055.1"/>
    </source>
</evidence>
<dbReference type="PANTHER" id="PTHR21179">
    <property type="entry name" value="SERINE-TYPE ENDOPEPTIDASE INHIBITOR"/>
    <property type="match status" value="1"/>
</dbReference>
<dbReference type="Pfam" id="PF07648">
    <property type="entry name" value="Kazal_2"/>
    <property type="match status" value="3"/>
</dbReference>
<comment type="caution">
    <text evidence="6">The sequence shown here is derived from an EMBL/GenBank/DDBJ whole genome shotgun (WGS) entry which is preliminary data.</text>
</comment>
<dbReference type="InterPro" id="IPR010562">
    <property type="entry name" value="Haemolymph_juvenile_hormone-bd"/>
</dbReference>
<dbReference type="GO" id="GO:0005576">
    <property type="term" value="C:extracellular region"/>
    <property type="evidence" value="ECO:0007669"/>
    <property type="project" value="UniProtKB-SubCell"/>
</dbReference>
<feature type="compositionally biased region" description="Basic and acidic residues" evidence="4">
    <location>
        <begin position="318"/>
        <end position="327"/>
    </location>
</feature>
<evidence type="ECO:0000256" key="1">
    <source>
        <dbReference type="ARBA" id="ARBA00004613"/>
    </source>
</evidence>
<gene>
    <name evidence="6" type="ORF">APLA_LOCUS3220</name>
</gene>
<feature type="compositionally biased region" description="Low complexity" evidence="4">
    <location>
        <begin position="395"/>
        <end position="415"/>
    </location>
</feature>
<evidence type="ECO:0000259" key="5">
    <source>
        <dbReference type="PROSITE" id="PS51465"/>
    </source>
</evidence>
<evidence type="ECO:0000256" key="2">
    <source>
        <dbReference type="ARBA" id="ARBA00022525"/>
    </source>
</evidence>
<dbReference type="InterPro" id="IPR002350">
    <property type="entry name" value="Kazal_dom"/>
</dbReference>
<dbReference type="SUPFAM" id="SSF100895">
    <property type="entry name" value="Kazal-type serine protease inhibitors"/>
    <property type="match status" value="3"/>
</dbReference>
<proteinExistence type="predicted"/>
<comment type="subcellular location">
    <subcellularLocation>
        <location evidence="1">Secreted</location>
    </subcellularLocation>
</comment>
<keyword evidence="7" id="KW-1185">Reference proteome</keyword>
<keyword evidence="2" id="KW-0964">Secreted</keyword>
<organism evidence="6 7">
    <name type="scientific">Arctia plantaginis</name>
    <name type="common">Wood tiger moth</name>
    <name type="synonym">Phalaena plantaginis</name>
    <dbReference type="NCBI Taxonomy" id="874455"/>
    <lineage>
        <taxon>Eukaryota</taxon>
        <taxon>Metazoa</taxon>
        <taxon>Ecdysozoa</taxon>
        <taxon>Arthropoda</taxon>
        <taxon>Hexapoda</taxon>
        <taxon>Insecta</taxon>
        <taxon>Pterygota</taxon>
        <taxon>Neoptera</taxon>
        <taxon>Endopterygota</taxon>
        <taxon>Lepidoptera</taxon>
        <taxon>Glossata</taxon>
        <taxon>Ditrysia</taxon>
        <taxon>Noctuoidea</taxon>
        <taxon>Erebidae</taxon>
        <taxon>Arctiinae</taxon>
        <taxon>Arctia</taxon>
    </lineage>
</organism>
<feature type="domain" description="Kazal-like" evidence="5">
    <location>
        <begin position="248"/>
        <end position="301"/>
    </location>
</feature>
<dbReference type="Pfam" id="PF06585">
    <property type="entry name" value="JHBP"/>
    <property type="match status" value="1"/>
</dbReference>
<dbReference type="Gene3D" id="3.30.60.30">
    <property type="match status" value="3"/>
</dbReference>
<feature type="domain" description="Kazal-like" evidence="5">
    <location>
        <begin position="559"/>
        <end position="612"/>
    </location>
</feature>
<dbReference type="SMART" id="SM00700">
    <property type="entry name" value="JHBP"/>
    <property type="match status" value="1"/>
</dbReference>
<dbReference type="PROSITE" id="PS51465">
    <property type="entry name" value="KAZAL_2"/>
    <property type="match status" value="4"/>
</dbReference>
<feature type="domain" description="Kazal-like" evidence="5">
    <location>
        <begin position="633"/>
        <end position="686"/>
    </location>
</feature>
<feature type="region of interest" description="Disordered" evidence="4">
    <location>
        <begin position="304"/>
        <end position="435"/>
    </location>
</feature>
<feature type="region of interest" description="Disordered" evidence="4">
    <location>
        <begin position="36"/>
        <end position="55"/>
    </location>
</feature>
<dbReference type="SMART" id="SM00280">
    <property type="entry name" value="KAZAL"/>
    <property type="match status" value="4"/>
</dbReference>
<keyword evidence="3" id="KW-1015">Disulfide bond</keyword>
<accession>A0A8S0Z3T5</accession>
<evidence type="ECO:0000256" key="4">
    <source>
        <dbReference type="SAM" id="MobiDB-lite"/>
    </source>
</evidence>
<evidence type="ECO:0000313" key="7">
    <source>
        <dbReference type="Proteomes" id="UP000494106"/>
    </source>
</evidence>
<dbReference type="PANTHER" id="PTHR21179:SF0">
    <property type="entry name" value="SERINE PROTEASE INHIBITOR KAZAL-TYPE 4"/>
    <property type="match status" value="1"/>
</dbReference>
<dbReference type="OrthoDB" id="126772at2759"/>
<dbReference type="AlphaFoldDB" id="A0A8S0Z3T5"/>
<dbReference type="GO" id="GO:0004867">
    <property type="term" value="F:serine-type endopeptidase inhibitor activity"/>
    <property type="evidence" value="ECO:0007669"/>
    <property type="project" value="InterPro"/>
</dbReference>
<dbReference type="Gene3D" id="3.15.10.30">
    <property type="entry name" value="Haemolymph juvenile hormone binding protein"/>
    <property type="match status" value="1"/>
</dbReference>
<protein>
    <recommendedName>
        <fullName evidence="5">Kazal-like domain-containing protein</fullName>
    </recommendedName>
</protein>
<reference evidence="6 7" key="1">
    <citation type="submission" date="2020-04" db="EMBL/GenBank/DDBJ databases">
        <authorList>
            <person name="Wallbank WR R."/>
            <person name="Pardo Diaz C."/>
            <person name="Kozak K."/>
            <person name="Martin S."/>
            <person name="Jiggins C."/>
            <person name="Moest M."/>
            <person name="Warren A I."/>
            <person name="Byers J.R.P. K."/>
            <person name="Montejo-Kovacevich G."/>
            <person name="Yen C E."/>
        </authorList>
    </citation>
    <scope>NUCLEOTIDE SEQUENCE [LARGE SCALE GENOMIC DNA]</scope>
</reference>
<dbReference type="CDD" id="cd00104">
    <property type="entry name" value="KAZAL_FS"/>
    <property type="match status" value="3"/>
</dbReference>
<name>A0A8S0Z3T5_ARCPL</name>
<sequence>MLLCLKIAIVALLSGIAVEGYGLRYSHRRRGSHDRKHFQLESLGRNGPRRDYGSNGKHGHFHFYRHPYYRRTTFLEELRRQWSYSEESSESDSGYSSEINRFDSPENSDWYLPKHRPSRLWRYRISTQDKNQEHQTSWTRPPCSRKTTQELPITPHTEKWNSIHMLESSPQSEAVTTPMSIPDVTMPIKTEFIMSRLAPIEEVSVLLTTATPETSQNTMSSPEISLTTMDSPEISPTTMSSPETTTVSQAVIDCIDNCISTPEFNPVCGTNDETYDNIGKLFCAKSCGIDVELRRMSRCWPLLPFADDYDDDEDNDNSTDRDVDRRGNIGNEGSGNDYGDESDNRSERLPPSSDDPSPPPHFEQSPPHFNIPIPLRNNPSSSLDDEPSPSPGGEPLNSLSSDSSLSLFSDLSPSPRAKSLSSDDKMSPPLGGNSNVVVTTGSVNFVSSSTTPSAPRFRRTTHLSDLQKCMKLCPVTTAYYPICGTDLVTYINNDRIECARRCGLEVQILCEQPCHLCNVGRQTLASSTMTSLLTTTPPTTPLTVHAATTRRNIVNAAPTTLIEQCVKSCPVTPEYNPVCGTNNVNYMNPVHLLCVQMCGDDVKIARFGPCPSESRMETPTVTTEQDVEEVTLSQEVIECTKRCISTSEYNPVCGTNEETYTNPGKLECAKFCGIDVKLSYKGFCNGFFFSDFTFANPAGERAIGGQATAFREILQPTSLSTGLPLRTSTLTSVETIPTTTPNQSTKSTTPWFLPLVYSPPPSSTFANTPSTTASTPITTTSESLNSTSFTLAPDVLISIFGNASLKTTINITTKEDKVRIDPRFGNEDDNVPFKRPCEDMSPECLKNSLQAALPLFANGDQDLGLEALDPYILEELNLTLSGITIHFSKGYAKGLKSCIVDFARYVDNTLETQVHCNLTILGNYRSSGSLLVFPINGEGTSSIECDNLKIHSILKFGSKVINGRTYLDVKSDVVKHAYDGRVTYAMTNLFKGSPEMSQAVLDFMNSNWKLVAEEFGTPLVEYGVKSIMKNVRRFLEVISLEELKQL</sequence>
<dbReference type="EMBL" id="CADEBC010000232">
    <property type="protein sequence ID" value="CAB3227055.1"/>
    <property type="molecule type" value="Genomic_DNA"/>
</dbReference>
<evidence type="ECO:0000256" key="3">
    <source>
        <dbReference type="ARBA" id="ARBA00023157"/>
    </source>
</evidence>
<dbReference type="InterPro" id="IPR038606">
    <property type="entry name" value="To_sf"/>
</dbReference>
<dbReference type="Pfam" id="PF00050">
    <property type="entry name" value="Kazal_1"/>
    <property type="match status" value="1"/>
</dbReference>
<dbReference type="Proteomes" id="UP000494106">
    <property type="component" value="Unassembled WGS sequence"/>
</dbReference>
<feature type="compositionally biased region" description="Acidic residues" evidence="4">
    <location>
        <begin position="307"/>
        <end position="317"/>
    </location>
</feature>